<comment type="similarity">
    <text evidence="2">Belongs to the MESD family.</text>
</comment>
<evidence type="ECO:0000313" key="9">
    <source>
        <dbReference type="EMBL" id="KAK3928532.1"/>
    </source>
</evidence>
<evidence type="ECO:0000313" key="10">
    <source>
        <dbReference type="Proteomes" id="UP001219518"/>
    </source>
</evidence>
<name>A0AAE1HW35_9NEOP</name>
<reference evidence="9" key="2">
    <citation type="journal article" date="2023" name="BMC Genomics">
        <title>Pest status, molecular evolution, and epigenetic factors derived from the genome assembly of Frankliniella fusca, a thysanopteran phytovirus vector.</title>
        <authorList>
            <person name="Catto M.A."/>
            <person name="Labadie P.E."/>
            <person name="Jacobson A.L."/>
            <person name="Kennedy G.G."/>
            <person name="Srinivasan R."/>
            <person name="Hunt B.G."/>
        </authorList>
    </citation>
    <scope>NUCLEOTIDE SEQUENCE</scope>
    <source>
        <strain evidence="9">PL_HMW_Pooled</strain>
    </source>
</reference>
<dbReference type="EMBL" id="JAHWGI010001331">
    <property type="protein sequence ID" value="KAK3928532.1"/>
    <property type="molecule type" value="Genomic_DNA"/>
</dbReference>
<dbReference type="Gene3D" id="6.10.250.640">
    <property type="match status" value="1"/>
</dbReference>
<dbReference type="InterPro" id="IPR019330">
    <property type="entry name" value="MESD"/>
</dbReference>
<evidence type="ECO:0000256" key="8">
    <source>
        <dbReference type="SAM" id="SignalP"/>
    </source>
</evidence>
<dbReference type="Proteomes" id="UP001219518">
    <property type="component" value="Unassembled WGS sequence"/>
</dbReference>
<keyword evidence="3" id="KW-0879">Wnt signaling pathway</keyword>
<dbReference type="Pfam" id="PF10185">
    <property type="entry name" value="Mesd"/>
    <property type="match status" value="1"/>
</dbReference>
<sequence>MKKIASFTILFLSLILIVIGKKSDPEKKPEWAKKDIRDYSDADMERLLDQWEEDEDPLPPDELPEHLRPQPKMDLSGIDMNDPEQLLKLSKKGKTLMIYLIGDDRAIFLFKDGAQAWDAKNFLVEQEKCSQVIIESKAYPGPAFTQGGEEFGPQIRESDRKKRKTEL</sequence>
<keyword evidence="6" id="KW-0143">Chaperone</keyword>
<proteinExistence type="inferred from homology"/>
<dbReference type="GO" id="GO:0016055">
    <property type="term" value="P:Wnt signaling pathway"/>
    <property type="evidence" value="ECO:0007669"/>
    <property type="project" value="UniProtKB-KW"/>
</dbReference>
<evidence type="ECO:0000256" key="5">
    <source>
        <dbReference type="ARBA" id="ARBA00022824"/>
    </source>
</evidence>
<protein>
    <submittedName>
        <fullName evidence="9">LDLR chaperone boca</fullName>
    </submittedName>
</protein>
<keyword evidence="5" id="KW-0256">Endoplasmic reticulum</keyword>
<evidence type="ECO:0000256" key="7">
    <source>
        <dbReference type="SAM" id="MobiDB-lite"/>
    </source>
</evidence>
<evidence type="ECO:0000256" key="6">
    <source>
        <dbReference type="ARBA" id="ARBA00023186"/>
    </source>
</evidence>
<comment type="caution">
    <text evidence="9">The sequence shown here is derived from an EMBL/GenBank/DDBJ whole genome shotgun (WGS) entry which is preliminary data.</text>
</comment>
<feature type="chain" id="PRO_5042023159" evidence="8">
    <location>
        <begin position="21"/>
        <end position="167"/>
    </location>
</feature>
<keyword evidence="10" id="KW-1185">Reference proteome</keyword>
<feature type="compositionally biased region" description="Acidic residues" evidence="7">
    <location>
        <begin position="50"/>
        <end position="59"/>
    </location>
</feature>
<feature type="region of interest" description="Disordered" evidence="7">
    <location>
        <begin position="143"/>
        <end position="167"/>
    </location>
</feature>
<evidence type="ECO:0000256" key="2">
    <source>
        <dbReference type="ARBA" id="ARBA00011068"/>
    </source>
</evidence>
<feature type="signal peptide" evidence="8">
    <location>
        <begin position="1"/>
        <end position="20"/>
    </location>
</feature>
<dbReference type="GO" id="GO:0006457">
    <property type="term" value="P:protein folding"/>
    <property type="evidence" value="ECO:0007669"/>
    <property type="project" value="InterPro"/>
</dbReference>
<evidence type="ECO:0000256" key="3">
    <source>
        <dbReference type="ARBA" id="ARBA00022687"/>
    </source>
</evidence>
<gene>
    <name evidence="9" type="ORF">KUF71_016779</name>
</gene>
<accession>A0AAE1HW35</accession>
<dbReference type="Gene3D" id="3.30.70.260">
    <property type="match status" value="1"/>
</dbReference>
<dbReference type="PANTHER" id="PTHR17600:SF2">
    <property type="entry name" value="LRP CHAPERONE MESD"/>
    <property type="match status" value="1"/>
</dbReference>
<reference evidence="9" key="1">
    <citation type="submission" date="2021-07" db="EMBL/GenBank/DDBJ databases">
        <authorList>
            <person name="Catto M.A."/>
            <person name="Jacobson A."/>
            <person name="Kennedy G."/>
            <person name="Labadie P."/>
            <person name="Hunt B.G."/>
            <person name="Srinivasan R."/>
        </authorList>
    </citation>
    <scope>NUCLEOTIDE SEQUENCE</scope>
    <source>
        <strain evidence="9">PL_HMW_Pooled</strain>
        <tissue evidence="9">Head</tissue>
    </source>
</reference>
<evidence type="ECO:0000256" key="4">
    <source>
        <dbReference type="ARBA" id="ARBA00022729"/>
    </source>
</evidence>
<dbReference type="GO" id="GO:0005783">
    <property type="term" value="C:endoplasmic reticulum"/>
    <property type="evidence" value="ECO:0007669"/>
    <property type="project" value="UniProtKB-SubCell"/>
</dbReference>
<feature type="compositionally biased region" description="Basic and acidic residues" evidence="7">
    <location>
        <begin position="156"/>
        <end position="167"/>
    </location>
</feature>
<organism evidence="9 10">
    <name type="scientific">Frankliniella fusca</name>
    <dbReference type="NCBI Taxonomy" id="407009"/>
    <lineage>
        <taxon>Eukaryota</taxon>
        <taxon>Metazoa</taxon>
        <taxon>Ecdysozoa</taxon>
        <taxon>Arthropoda</taxon>
        <taxon>Hexapoda</taxon>
        <taxon>Insecta</taxon>
        <taxon>Pterygota</taxon>
        <taxon>Neoptera</taxon>
        <taxon>Paraneoptera</taxon>
        <taxon>Thysanoptera</taxon>
        <taxon>Terebrantia</taxon>
        <taxon>Thripoidea</taxon>
        <taxon>Thripidae</taxon>
        <taxon>Frankliniella</taxon>
    </lineage>
</organism>
<dbReference type="PANTHER" id="PTHR17600">
    <property type="entry name" value="MESODERM DEVELOPMENT CANDIDATE 2"/>
    <property type="match status" value="1"/>
</dbReference>
<comment type="subcellular location">
    <subcellularLocation>
        <location evidence="1">Endoplasmic reticulum</location>
    </subcellularLocation>
</comment>
<keyword evidence="4 8" id="KW-0732">Signal</keyword>
<dbReference type="AlphaFoldDB" id="A0AAE1HW35"/>
<evidence type="ECO:0000256" key="1">
    <source>
        <dbReference type="ARBA" id="ARBA00004240"/>
    </source>
</evidence>
<feature type="region of interest" description="Disordered" evidence="7">
    <location>
        <begin position="49"/>
        <end position="79"/>
    </location>
</feature>